<dbReference type="Gene3D" id="2.60.120.260">
    <property type="entry name" value="Galactose-binding domain-like"/>
    <property type="match status" value="2"/>
</dbReference>
<organism evidence="8 9">
    <name type="scientific">Diplocloster agilis</name>
    <dbReference type="NCBI Taxonomy" id="2850323"/>
    <lineage>
        <taxon>Bacteria</taxon>
        <taxon>Bacillati</taxon>
        <taxon>Bacillota</taxon>
        <taxon>Clostridia</taxon>
        <taxon>Lachnospirales</taxon>
        <taxon>Lachnospiraceae</taxon>
        <taxon>Diplocloster</taxon>
    </lineage>
</organism>
<dbReference type="Gene3D" id="2.60.420.10">
    <property type="entry name" value="Maltose phosphorylase, domain 3"/>
    <property type="match status" value="1"/>
</dbReference>
<reference evidence="8" key="1">
    <citation type="submission" date="2021-06" db="EMBL/GenBank/DDBJ databases">
        <title>Description of novel taxa of the family Lachnospiraceae.</title>
        <authorList>
            <person name="Chaplin A.V."/>
            <person name="Sokolova S.R."/>
            <person name="Pikina A.P."/>
            <person name="Korzhanova M."/>
            <person name="Belova V."/>
            <person name="Korostin D."/>
            <person name="Efimov B.A."/>
        </authorList>
    </citation>
    <scope>NUCLEOTIDE SEQUENCE</scope>
    <source>
        <strain evidence="8">ASD5720</strain>
    </source>
</reference>
<comment type="caution">
    <text evidence="8">The sequence shown here is derived from an EMBL/GenBank/DDBJ whole genome shotgun (WGS) entry which is preliminary data.</text>
</comment>
<dbReference type="Pfam" id="PF05592">
    <property type="entry name" value="Bac_rhamnosid"/>
    <property type="match status" value="1"/>
</dbReference>
<dbReference type="Gene3D" id="1.50.10.10">
    <property type="match status" value="1"/>
</dbReference>
<dbReference type="GO" id="GO:0030596">
    <property type="term" value="F:alpha-L-rhamnosidase activity"/>
    <property type="evidence" value="ECO:0007669"/>
    <property type="project" value="UniProtKB-EC"/>
</dbReference>
<dbReference type="RefSeq" id="WP_238722524.1">
    <property type="nucleotide sequence ID" value="NZ_JAHQCW010000032.1"/>
</dbReference>
<dbReference type="InterPro" id="IPR008928">
    <property type="entry name" value="6-hairpin_glycosidase_sf"/>
</dbReference>
<dbReference type="Pfam" id="PF25788">
    <property type="entry name" value="Ig_Rha78A_N"/>
    <property type="match status" value="1"/>
</dbReference>
<feature type="domain" description="Alpha-L-rhamnosidase six-hairpin glycosidase" evidence="6">
    <location>
        <begin position="415"/>
        <end position="777"/>
    </location>
</feature>
<sequence>MIITDLRTNHLTNPLGYHLERPVLSWIVEESSGKKQAWARIEAALDPDFQQLVYDSGNKENLSSLGVEVDLKLLPCTRYYWRVTVKADNQECGVSETAWFETGKMQENWDAKWIQAPFEKEIHPYLYRNFCLKAPVRRARVYVTGLGLYELELNGKKVGEDYLAPFYNDYNLWQQYQTYDITDLLFEGDNALGVLLGNGWYKGRFGFVDGLNELYGDQMKFLCEIRIELENGETVTLGSDESWLCCPSPVLESSIYNGEYYDARMEIKNRSTASCDTAGFVQAVPSAPPKGELYERLSPPLVIMERRKPVELLHTPAGELVLDFGQVMTGWVEFNCGLPEGAEVLLQYGELLQHDNFYNENLRTAKQEYRYRSSGEKVCVRPHFTFYGFRYVKVTGMQQVCMEDFTACVIFSKLDRTGEIKTSDEKVNRLFENCLWGQKGNFLDVPTDCPQRDERMGWTGDAQVFAATASFNRYTPAFYRKFLHDVLLEQRQLNGSVPHVVPDILGQIRSILHQTDGDAPHGSCAWGETATVIPWTLWLFYGDKTLLEEQFENMSGWVDYMKNQDDTYCGGSRLWTHGFHFADWLALDNPDKSSSFGGTDCYYVASACYYYSAWLTAKAARVLGKEEEAVRYGTLAGEIKQAVQQEYFTPTGRIAVDTQTGMVLALYLDLVPEQFKERLKRDLKKNLEDHDNHLTTGFVGTPYLCPVLSDNGMADEAYTLLLNEDFPSWLYEVNMGATTIWERWNSVLPDGLVSDTGMNSMNHYAYGSIVEWMYRYMCGINPMEEAPGFKKALLRPQPDQRFCWAEGSYVSASGTYRLGWKWTDTGITYEIQVPFDTEARLVLDGKPVRVLCGDEEVKLARENGVWLLTPGSYKIDVIKPN</sequence>
<dbReference type="InterPro" id="IPR035396">
    <property type="entry name" value="Bac_rhamnosid6H"/>
</dbReference>
<proteinExistence type="predicted"/>
<dbReference type="InterPro" id="IPR013737">
    <property type="entry name" value="Bac_rhamnosid_N"/>
</dbReference>
<protein>
    <recommendedName>
        <fullName evidence="2">alpha-L-rhamnosidase</fullName>
        <ecNumber evidence="2">3.2.1.40</ecNumber>
    </recommendedName>
</protein>
<dbReference type="PANTHER" id="PTHR33307">
    <property type="entry name" value="ALPHA-RHAMNOSIDASE (EUROFUNG)"/>
    <property type="match status" value="1"/>
</dbReference>
<dbReference type="Pfam" id="PF17389">
    <property type="entry name" value="Bac_rhamnosid6H"/>
    <property type="match status" value="1"/>
</dbReference>
<dbReference type="AlphaFoldDB" id="A0A949K6B5"/>
<dbReference type="InterPro" id="IPR035398">
    <property type="entry name" value="Bac_rhamnosid_C"/>
</dbReference>
<evidence type="ECO:0000256" key="1">
    <source>
        <dbReference type="ARBA" id="ARBA00001445"/>
    </source>
</evidence>
<dbReference type="PANTHER" id="PTHR33307:SF6">
    <property type="entry name" value="ALPHA-RHAMNOSIDASE (EUROFUNG)-RELATED"/>
    <property type="match status" value="1"/>
</dbReference>
<evidence type="ECO:0000256" key="2">
    <source>
        <dbReference type="ARBA" id="ARBA00012652"/>
    </source>
</evidence>
<accession>A0A949K6B5</accession>
<dbReference type="PIRSF" id="PIRSF010631">
    <property type="entry name" value="A-rhamnsds"/>
    <property type="match status" value="1"/>
</dbReference>
<evidence type="ECO:0000259" key="6">
    <source>
        <dbReference type="Pfam" id="PF17389"/>
    </source>
</evidence>
<dbReference type="GO" id="GO:0005975">
    <property type="term" value="P:carbohydrate metabolic process"/>
    <property type="evidence" value="ECO:0007669"/>
    <property type="project" value="InterPro"/>
</dbReference>
<keyword evidence="9" id="KW-1185">Reference proteome</keyword>
<dbReference type="InterPro" id="IPR016007">
    <property type="entry name" value="Alpha_rhamnosid"/>
</dbReference>
<dbReference type="InterPro" id="IPR008902">
    <property type="entry name" value="Rhamnosid_concanavalin"/>
</dbReference>
<dbReference type="EC" id="3.2.1.40" evidence="2"/>
<dbReference type="InterPro" id="IPR012341">
    <property type="entry name" value="6hp_glycosidase-like_sf"/>
</dbReference>
<evidence type="ECO:0000313" key="8">
    <source>
        <dbReference type="EMBL" id="MBU9738291.1"/>
    </source>
</evidence>
<feature type="domain" description="Bacterial alpha-L-rhamnosidase N-terminal" evidence="5">
    <location>
        <begin position="136"/>
        <end position="304"/>
    </location>
</feature>
<feature type="domain" description="Alpha-L-rhamnosidase concanavalin-like" evidence="4">
    <location>
        <begin position="314"/>
        <end position="410"/>
    </location>
</feature>
<dbReference type="InterPro" id="IPR013783">
    <property type="entry name" value="Ig-like_fold"/>
</dbReference>
<dbReference type="Proteomes" id="UP000712157">
    <property type="component" value="Unassembled WGS sequence"/>
</dbReference>
<keyword evidence="3 8" id="KW-0378">Hydrolase</keyword>
<gene>
    <name evidence="8" type="ORF">KTH89_17240</name>
</gene>
<evidence type="ECO:0000256" key="3">
    <source>
        <dbReference type="ARBA" id="ARBA00022801"/>
    </source>
</evidence>
<evidence type="ECO:0000259" key="7">
    <source>
        <dbReference type="Pfam" id="PF17390"/>
    </source>
</evidence>
<feature type="domain" description="Alpha-L-rhamnosidase C-terminal" evidence="7">
    <location>
        <begin position="779"/>
        <end position="848"/>
    </location>
</feature>
<evidence type="ECO:0000259" key="4">
    <source>
        <dbReference type="Pfam" id="PF05592"/>
    </source>
</evidence>
<name>A0A949K6B5_9FIRM</name>
<dbReference type="Pfam" id="PF17390">
    <property type="entry name" value="Bac_rhamnosid_C"/>
    <property type="match status" value="1"/>
</dbReference>
<dbReference type="Gene3D" id="2.60.40.10">
    <property type="entry name" value="Immunoglobulins"/>
    <property type="match status" value="1"/>
</dbReference>
<dbReference type="SUPFAM" id="SSF48208">
    <property type="entry name" value="Six-hairpin glycosidases"/>
    <property type="match status" value="1"/>
</dbReference>
<dbReference type="EMBL" id="JAHQCW010000032">
    <property type="protein sequence ID" value="MBU9738291.1"/>
    <property type="molecule type" value="Genomic_DNA"/>
</dbReference>
<comment type="catalytic activity">
    <reaction evidence="1">
        <text>Hydrolysis of terminal non-reducing alpha-L-rhamnose residues in alpha-L-rhamnosides.</text>
        <dbReference type="EC" id="3.2.1.40"/>
    </reaction>
</comment>
<dbReference type="Pfam" id="PF08531">
    <property type="entry name" value="Bac_rhamnosid_N"/>
    <property type="match status" value="1"/>
</dbReference>
<evidence type="ECO:0000313" key="9">
    <source>
        <dbReference type="Proteomes" id="UP000712157"/>
    </source>
</evidence>
<evidence type="ECO:0000259" key="5">
    <source>
        <dbReference type="Pfam" id="PF08531"/>
    </source>
</evidence>